<name>A0ABM8ZQ01_9VIBR</name>
<gene>
    <name evidence="12" type="primary">nudC</name>
    <name evidence="12" type="ORF">VST7929_00200</name>
</gene>
<dbReference type="InterPro" id="IPR020084">
    <property type="entry name" value="NUDIX_hydrolase_CS"/>
</dbReference>
<dbReference type="PROSITE" id="PS00893">
    <property type="entry name" value="NUDIX_BOX"/>
    <property type="match status" value="1"/>
</dbReference>
<comment type="cofactor">
    <cofactor evidence="1">
        <name>Mg(2+)</name>
        <dbReference type="ChEBI" id="CHEBI:18420"/>
    </cofactor>
</comment>
<dbReference type="InterPro" id="IPR050241">
    <property type="entry name" value="NAD-cap_RNA_hydrolase_NudC"/>
</dbReference>
<dbReference type="PANTHER" id="PTHR42904:SF6">
    <property type="entry name" value="NAD-CAPPED RNA HYDROLASE NUDT12"/>
    <property type="match status" value="1"/>
</dbReference>
<evidence type="ECO:0000256" key="2">
    <source>
        <dbReference type="ARBA" id="ARBA00001947"/>
    </source>
</evidence>
<dbReference type="InterPro" id="IPR000086">
    <property type="entry name" value="NUDIX_hydrolase_dom"/>
</dbReference>
<keyword evidence="13" id="KW-1185">Reference proteome</keyword>
<dbReference type="InterPro" id="IPR049734">
    <property type="entry name" value="NudC-like_C"/>
</dbReference>
<evidence type="ECO:0000256" key="9">
    <source>
        <dbReference type="ARBA" id="ARBA00023679"/>
    </source>
</evidence>
<keyword evidence="8" id="KW-0520">NAD</keyword>
<evidence type="ECO:0000256" key="1">
    <source>
        <dbReference type="ARBA" id="ARBA00001946"/>
    </source>
</evidence>
<dbReference type="PANTHER" id="PTHR42904">
    <property type="entry name" value="NUDIX HYDROLASE, NUDC SUBFAMILY"/>
    <property type="match status" value="1"/>
</dbReference>
<dbReference type="Gene3D" id="3.90.79.10">
    <property type="entry name" value="Nucleoside Triphosphate Pyrophosphohydrolase"/>
    <property type="match status" value="1"/>
</dbReference>
<evidence type="ECO:0000256" key="6">
    <source>
        <dbReference type="ARBA" id="ARBA00022801"/>
    </source>
</evidence>
<protein>
    <recommendedName>
        <fullName evidence="4">NAD(+) diphosphatase</fullName>
        <ecNumber evidence="4">3.6.1.22</ecNumber>
    </recommendedName>
</protein>
<feature type="domain" description="Nudix hydrolase" evidence="11">
    <location>
        <begin position="126"/>
        <end position="249"/>
    </location>
</feature>
<dbReference type="Pfam" id="PF00293">
    <property type="entry name" value="NUDIX"/>
    <property type="match status" value="1"/>
</dbReference>
<sequence>MLKFEPSQQCWCCFVQQRAIHLPQGQLPQMSWQQAQQISSQWRQIGEFAGQPVLWLETKNDQSREYHSLRDLLNAPAELFNLAGKATQLSHMCQNMAYCGVCGGQNALHEAQLAMQCQSCQQIHYPQISPCIIVAVRKDETILLAQHPRHKTGLYTVIAGFVETGETIEQCVAREVFEETGIEVTNVRYFASQPWPFPSNIMLAYLADYRAGEINPDYSELTDAAWFKADELPLVAPPGTIARALIDHTLDAIKADHA</sequence>
<dbReference type="InterPro" id="IPR015797">
    <property type="entry name" value="NUDIX_hydrolase-like_dom_sf"/>
</dbReference>
<reference evidence="12" key="1">
    <citation type="submission" date="2021-11" db="EMBL/GenBank/DDBJ databases">
        <authorList>
            <person name="Rodrigo-Torres L."/>
            <person name="Arahal R. D."/>
            <person name="Lucena T."/>
        </authorList>
    </citation>
    <scope>NUCLEOTIDE SEQUENCE</scope>
    <source>
        <strain evidence="12">CECT 7929</strain>
    </source>
</reference>
<comment type="catalytic activity">
    <reaction evidence="9">
        <text>a 5'-end NAD(+)-phospho-ribonucleoside in mRNA + H2O = a 5'-end phospho-adenosine-phospho-ribonucleoside in mRNA + beta-nicotinamide D-ribonucleotide + 2 H(+)</text>
        <dbReference type="Rhea" id="RHEA:60876"/>
        <dbReference type="Rhea" id="RHEA-COMP:15698"/>
        <dbReference type="Rhea" id="RHEA-COMP:15719"/>
        <dbReference type="ChEBI" id="CHEBI:14649"/>
        <dbReference type="ChEBI" id="CHEBI:15377"/>
        <dbReference type="ChEBI" id="CHEBI:15378"/>
        <dbReference type="ChEBI" id="CHEBI:144029"/>
        <dbReference type="ChEBI" id="CHEBI:144051"/>
    </reaction>
    <physiologicalReaction direction="left-to-right" evidence="9">
        <dbReference type="Rhea" id="RHEA:60877"/>
    </physiologicalReaction>
</comment>
<keyword evidence="5" id="KW-0479">Metal-binding</keyword>
<proteinExistence type="inferred from homology"/>
<evidence type="ECO:0000313" key="12">
    <source>
        <dbReference type="EMBL" id="CAH0532371.1"/>
    </source>
</evidence>
<dbReference type="InterPro" id="IPR015376">
    <property type="entry name" value="Znr_NADH_PPase"/>
</dbReference>
<dbReference type="Proteomes" id="UP000838672">
    <property type="component" value="Unassembled WGS sequence"/>
</dbReference>
<dbReference type="Gene3D" id="3.90.79.20">
    <property type="match status" value="1"/>
</dbReference>
<evidence type="ECO:0000256" key="4">
    <source>
        <dbReference type="ARBA" id="ARBA00012381"/>
    </source>
</evidence>
<organism evidence="12 13">
    <name type="scientific">Vibrio stylophorae</name>
    <dbReference type="NCBI Taxonomy" id="659351"/>
    <lineage>
        <taxon>Bacteria</taxon>
        <taxon>Pseudomonadati</taxon>
        <taxon>Pseudomonadota</taxon>
        <taxon>Gammaproteobacteria</taxon>
        <taxon>Vibrionales</taxon>
        <taxon>Vibrionaceae</taxon>
        <taxon>Vibrio</taxon>
    </lineage>
</organism>
<evidence type="ECO:0000256" key="3">
    <source>
        <dbReference type="ARBA" id="ARBA00009595"/>
    </source>
</evidence>
<dbReference type="RefSeq" id="WP_290368653.1">
    <property type="nucleotide sequence ID" value="NZ_CAKLDI010000001.1"/>
</dbReference>
<evidence type="ECO:0000256" key="5">
    <source>
        <dbReference type="ARBA" id="ARBA00022723"/>
    </source>
</evidence>
<evidence type="ECO:0000256" key="8">
    <source>
        <dbReference type="ARBA" id="ARBA00023027"/>
    </source>
</evidence>
<comment type="similarity">
    <text evidence="3">Belongs to the Nudix hydrolase family. NudC subfamily.</text>
</comment>
<evidence type="ECO:0000256" key="7">
    <source>
        <dbReference type="ARBA" id="ARBA00022842"/>
    </source>
</evidence>
<dbReference type="Pfam" id="PF09297">
    <property type="entry name" value="Zn_ribbon_NUD"/>
    <property type="match status" value="1"/>
</dbReference>
<dbReference type="CDD" id="cd03429">
    <property type="entry name" value="NUDIX_NADH_pyrophosphatase_Nudt13"/>
    <property type="match status" value="1"/>
</dbReference>
<dbReference type="PRINTS" id="PR00502">
    <property type="entry name" value="NUDIXFAMILY"/>
</dbReference>
<keyword evidence="7" id="KW-0460">Magnesium</keyword>
<comment type="caution">
    <text evidence="12">The sequence shown here is derived from an EMBL/GenBank/DDBJ whole genome shotgun (WGS) entry which is preliminary data.</text>
</comment>
<evidence type="ECO:0000256" key="10">
    <source>
        <dbReference type="RuleBase" id="RU003476"/>
    </source>
</evidence>
<accession>A0ABM8ZQ01</accession>
<dbReference type="SUPFAM" id="SSF55811">
    <property type="entry name" value="Nudix"/>
    <property type="match status" value="1"/>
</dbReference>
<dbReference type="EMBL" id="CAKLDI010000001">
    <property type="protein sequence ID" value="CAH0532371.1"/>
    <property type="molecule type" value="Genomic_DNA"/>
</dbReference>
<dbReference type="NCBIfam" id="NF001299">
    <property type="entry name" value="PRK00241.1"/>
    <property type="match status" value="1"/>
</dbReference>
<evidence type="ECO:0000313" key="13">
    <source>
        <dbReference type="Proteomes" id="UP000838672"/>
    </source>
</evidence>
<keyword evidence="6 10" id="KW-0378">Hydrolase</keyword>
<dbReference type="GO" id="GO:0016787">
    <property type="term" value="F:hydrolase activity"/>
    <property type="evidence" value="ECO:0007669"/>
    <property type="project" value="UniProtKB-KW"/>
</dbReference>
<dbReference type="InterPro" id="IPR020476">
    <property type="entry name" value="Nudix_hydrolase"/>
</dbReference>
<dbReference type="PROSITE" id="PS51462">
    <property type="entry name" value="NUDIX"/>
    <property type="match status" value="1"/>
</dbReference>
<comment type="cofactor">
    <cofactor evidence="2">
        <name>Zn(2+)</name>
        <dbReference type="ChEBI" id="CHEBI:29105"/>
    </cofactor>
</comment>
<evidence type="ECO:0000259" key="11">
    <source>
        <dbReference type="PROSITE" id="PS51462"/>
    </source>
</evidence>
<dbReference type="EC" id="3.6.1.22" evidence="4"/>